<accession>A0A8S5TU70</accession>
<dbReference type="EMBL" id="BK015930">
    <property type="protein sequence ID" value="DAF85736.1"/>
    <property type="molecule type" value="Genomic_DNA"/>
</dbReference>
<name>A0A8S5TU70_9CAUD</name>
<organism evidence="2">
    <name type="scientific">Siphoviridae sp. ctWT735</name>
    <dbReference type="NCBI Taxonomy" id="2825538"/>
    <lineage>
        <taxon>Viruses</taxon>
        <taxon>Duplodnaviria</taxon>
        <taxon>Heunggongvirae</taxon>
        <taxon>Uroviricota</taxon>
        <taxon>Caudoviricetes</taxon>
    </lineage>
</organism>
<keyword evidence="1" id="KW-0812">Transmembrane</keyword>
<evidence type="ECO:0000256" key="1">
    <source>
        <dbReference type="SAM" id="Phobius"/>
    </source>
</evidence>
<feature type="transmembrane region" description="Helical" evidence="1">
    <location>
        <begin position="20"/>
        <end position="38"/>
    </location>
</feature>
<keyword evidence="1" id="KW-1133">Transmembrane helix</keyword>
<evidence type="ECO:0000313" key="2">
    <source>
        <dbReference type="EMBL" id="DAF85736.1"/>
    </source>
</evidence>
<sequence length="69" mass="7588">MKTVIGYVINTFRWNSMATFGILGALSLYATIIGVYNVGPVFEALWYASAFDCFISAAIVIGLKSFKRV</sequence>
<proteinExistence type="predicted"/>
<reference evidence="2" key="1">
    <citation type="journal article" date="2021" name="Proc. Natl. Acad. Sci. U.S.A.">
        <title>A Catalog of Tens of Thousands of Viruses from Human Metagenomes Reveals Hidden Associations with Chronic Diseases.</title>
        <authorList>
            <person name="Tisza M.J."/>
            <person name="Buck C.B."/>
        </authorList>
    </citation>
    <scope>NUCLEOTIDE SEQUENCE</scope>
    <source>
        <strain evidence="2">CtWT735</strain>
    </source>
</reference>
<feature type="transmembrane region" description="Helical" evidence="1">
    <location>
        <begin position="44"/>
        <end position="63"/>
    </location>
</feature>
<keyword evidence="1" id="KW-0472">Membrane</keyword>
<protein>
    <submittedName>
        <fullName evidence="2">Uncharacterized protein</fullName>
    </submittedName>
</protein>